<accession>A0A511RM72</accession>
<dbReference type="AlphaFoldDB" id="A0A511RM72"/>
<evidence type="ECO:0000256" key="4">
    <source>
        <dbReference type="ARBA" id="ARBA00022989"/>
    </source>
</evidence>
<sequence length="195" mass="20280">MEALLLGAALGLSAGLSPGPLLALVLREAVRKGAHAGMLAATAPLLSDSWVVALAWWAGGALPAAALRALQLLGGLYLLRLGYAGLRPAPSAPAAPAPAAESLRAAVVMNLTNPHMYLFWFLVGAPLLQRLGTGAWWFLLGFFLSIVGSKAVLAWLAARMHRSAAQQLLVRLGDLALLGLGLYLIATAWTSRGST</sequence>
<comment type="caution">
    <text evidence="7">The sequence shown here is derived from an EMBL/GenBank/DDBJ whole genome shotgun (WGS) entry which is preliminary data.</text>
</comment>
<proteinExistence type="predicted"/>
<dbReference type="OrthoDB" id="14103at2"/>
<dbReference type="Proteomes" id="UP000321827">
    <property type="component" value="Unassembled WGS sequence"/>
</dbReference>
<evidence type="ECO:0000256" key="1">
    <source>
        <dbReference type="ARBA" id="ARBA00004651"/>
    </source>
</evidence>
<evidence type="ECO:0000313" key="7">
    <source>
        <dbReference type="EMBL" id="GEM90750.1"/>
    </source>
</evidence>
<gene>
    <name evidence="7" type="ORF">ODE01S_21840</name>
</gene>
<comment type="subcellular location">
    <subcellularLocation>
        <location evidence="1">Cell membrane</location>
        <topology evidence="1">Multi-pass membrane protein</topology>
    </subcellularLocation>
</comment>
<feature type="transmembrane region" description="Helical" evidence="6">
    <location>
        <begin position="111"/>
        <end position="129"/>
    </location>
</feature>
<feature type="transmembrane region" description="Helical" evidence="6">
    <location>
        <begin position="168"/>
        <end position="189"/>
    </location>
</feature>
<dbReference type="PANTHER" id="PTHR30086">
    <property type="entry name" value="ARGININE EXPORTER PROTEIN ARGO"/>
    <property type="match status" value="1"/>
</dbReference>
<feature type="transmembrane region" description="Helical" evidence="6">
    <location>
        <begin position="135"/>
        <end position="156"/>
    </location>
</feature>
<evidence type="ECO:0000256" key="6">
    <source>
        <dbReference type="SAM" id="Phobius"/>
    </source>
</evidence>
<dbReference type="EMBL" id="BJXN01000020">
    <property type="protein sequence ID" value="GEM90750.1"/>
    <property type="molecule type" value="Genomic_DNA"/>
</dbReference>
<evidence type="ECO:0000313" key="8">
    <source>
        <dbReference type="Proteomes" id="UP000321827"/>
    </source>
</evidence>
<dbReference type="GO" id="GO:0005886">
    <property type="term" value="C:plasma membrane"/>
    <property type="evidence" value="ECO:0007669"/>
    <property type="project" value="UniProtKB-SubCell"/>
</dbReference>
<dbReference type="Pfam" id="PF01810">
    <property type="entry name" value="LysE"/>
    <property type="match status" value="1"/>
</dbReference>
<evidence type="ECO:0000256" key="2">
    <source>
        <dbReference type="ARBA" id="ARBA00022475"/>
    </source>
</evidence>
<organism evidence="7 8">
    <name type="scientific">Oceanithermus desulfurans NBRC 100063</name>
    <dbReference type="NCBI Taxonomy" id="1227550"/>
    <lineage>
        <taxon>Bacteria</taxon>
        <taxon>Thermotogati</taxon>
        <taxon>Deinococcota</taxon>
        <taxon>Deinococci</taxon>
        <taxon>Thermales</taxon>
        <taxon>Thermaceae</taxon>
        <taxon>Oceanithermus</taxon>
    </lineage>
</organism>
<feature type="transmembrane region" description="Helical" evidence="6">
    <location>
        <begin position="54"/>
        <end position="79"/>
    </location>
</feature>
<dbReference type="PANTHER" id="PTHR30086:SF20">
    <property type="entry name" value="ARGININE EXPORTER PROTEIN ARGO-RELATED"/>
    <property type="match status" value="1"/>
</dbReference>
<name>A0A511RM72_9DEIN</name>
<evidence type="ECO:0000256" key="5">
    <source>
        <dbReference type="ARBA" id="ARBA00023136"/>
    </source>
</evidence>
<reference evidence="7 8" key="1">
    <citation type="submission" date="2019-07" db="EMBL/GenBank/DDBJ databases">
        <title>Whole genome shotgun sequence of Oceanithermus desulfurans NBRC 100063.</title>
        <authorList>
            <person name="Hosoyama A."/>
            <person name="Uohara A."/>
            <person name="Ohji S."/>
            <person name="Ichikawa N."/>
        </authorList>
    </citation>
    <scope>NUCLEOTIDE SEQUENCE [LARGE SCALE GENOMIC DNA]</scope>
    <source>
        <strain evidence="7 8">NBRC 100063</strain>
    </source>
</reference>
<evidence type="ECO:0000256" key="3">
    <source>
        <dbReference type="ARBA" id="ARBA00022692"/>
    </source>
</evidence>
<keyword evidence="5 6" id="KW-0472">Membrane</keyword>
<evidence type="ECO:0008006" key="9">
    <source>
        <dbReference type="Google" id="ProtNLM"/>
    </source>
</evidence>
<keyword evidence="4 6" id="KW-1133">Transmembrane helix</keyword>
<dbReference type="GO" id="GO:0015171">
    <property type="term" value="F:amino acid transmembrane transporter activity"/>
    <property type="evidence" value="ECO:0007669"/>
    <property type="project" value="TreeGrafter"/>
</dbReference>
<keyword evidence="3 6" id="KW-0812">Transmembrane</keyword>
<protein>
    <recommendedName>
        <fullName evidence="9">Lysine transporter LysE</fullName>
    </recommendedName>
</protein>
<dbReference type="RefSeq" id="WP_147148772.1">
    <property type="nucleotide sequence ID" value="NZ_BJXN01000020.1"/>
</dbReference>
<dbReference type="InterPro" id="IPR001123">
    <property type="entry name" value="LeuE-type"/>
</dbReference>
<keyword evidence="2" id="KW-1003">Cell membrane</keyword>